<proteinExistence type="predicted"/>
<protein>
    <submittedName>
        <fullName evidence="1">Uncharacterized protein</fullName>
    </submittedName>
</protein>
<dbReference type="InterPro" id="IPR005135">
    <property type="entry name" value="Endo/exonuclease/phosphatase"/>
</dbReference>
<dbReference type="Pfam" id="PF00078">
    <property type="entry name" value="RVT_1"/>
    <property type="match status" value="1"/>
</dbReference>
<keyword evidence="2" id="KW-1185">Reference proteome</keyword>
<gene>
    <name evidence="1" type="ORF">PACLA_8A045305</name>
</gene>
<comment type="caution">
    <text evidence="1">The sequence shown here is derived from an EMBL/GenBank/DDBJ whole genome shotgun (WGS) entry which is preliminary data.</text>
</comment>
<dbReference type="Proteomes" id="UP001152795">
    <property type="component" value="Unassembled WGS sequence"/>
</dbReference>
<dbReference type="SUPFAM" id="SSF56219">
    <property type="entry name" value="DNase I-like"/>
    <property type="match status" value="1"/>
</dbReference>
<dbReference type="InterPro" id="IPR000477">
    <property type="entry name" value="RT_dom"/>
</dbReference>
<evidence type="ECO:0000313" key="1">
    <source>
        <dbReference type="EMBL" id="CAB4000452.1"/>
    </source>
</evidence>
<dbReference type="EMBL" id="CACRXK020003840">
    <property type="protein sequence ID" value="CAB4000452.1"/>
    <property type="molecule type" value="Genomic_DNA"/>
</dbReference>
<dbReference type="PANTHER" id="PTHR47510">
    <property type="entry name" value="REVERSE TRANSCRIPTASE DOMAIN-CONTAINING PROTEIN"/>
    <property type="match status" value="1"/>
</dbReference>
<evidence type="ECO:0000313" key="2">
    <source>
        <dbReference type="Proteomes" id="UP001152795"/>
    </source>
</evidence>
<accession>A0A7D9E319</accession>
<organism evidence="1 2">
    <name type="scientific">Paramuricea clavata</name>
    <name type="common">Red gorgonian</name>
    <name type="synonym">Violescent sea-whip</name>
    <dbReference type="NCBI Taxonomy" id="317549"/>
    <lineage>
        <taxon>Eukaryota</taxon>
        <taxon>Metazoa</taxon>
        <taxon>Cnidaria</taxon>
        <taxon>Anthozoa</taxon>
        <taxon>Octocorallia</taxon>
        <taxon>Malacalcyonacea</taxon>
        <taxon>Plexauridae</taxon>
        <taxon>Paramuricea</taxon>
    </lineage>
</organism>
<reference evidence="1" key="1">
    <citation type="submission" date="2020-04" db="EMBL/GenBank/DDBJ databases">
        <authorList>
            <person name="Alioto T."/>
            <person name="Alioto T."/>
            <person name="Gomez Garrido J."/>
        </authorList>
    </citation>
    <scope>NUCLEOTIDE SEQUENCE</scope>
    <source>
        <strain evidence="1">A484AB</strain>
    </source>
</reference>
<dbReference type="Gene3D" id="3.60.10.10">
    <property type="entry name" value="Endonuclease/exonuclease/phosphatase"/>
    <property type="match status" value="1"/>
</dbReference>
<dbReference type="PANTHER" id="PTHR47510:SF3">
    <property type="entry name" value="ENDO_EXONUCLEASE_PHOSPHATASE DOMAIN-CONTAINING PROTEIN"/>
    <property type="match status" value="1"/>
</dbReference>
<dbReference type="SUPFAM" id="SSF56672">
    <property type="entry name" value="DNA/RNA polymerases"/>
    <property type="match status" value="1"/>
</dbReference>
<dbReference type="InterPro" id="IPR043502">
    <property type="entry name" value="DNA/RNA_pol_sf"/>
</dbReference>
<dbReference type="OrthoDB" id="5987682at2759"/>
<dbReference type="InterPro" id="IPR036691">
    <property type="entry name" value="Endo/exonu/phosph_ase_sf"/>
</dbReference>
<dbReference type="GO" id="GO:0003824">
    <property type="term" value="F:catalytic activity"/>
    <property type="evidence" value="ECO:0007669"/>
    <property type="project" value="InterPro"/>
</dbReference>
<sequence>MTQNGPNFSNLLNIQIVNSREKTLTAITKEHVPKPLSDMQRSKLKIAHLNVRSIKNRNHLIQVRELMKDRNYDILALSESWLNSTVTNAEVEIEGFKLTRLDRLGKIGGGVCVYSKSSIKVKCLKNITGISEFGFHQLWMLIQLRKLRSILLCVKYRPDYCPTSTFHDIFMENYIHALTLGKEIIVVGDLNCDLLKPDSPEAMSLLDFCTSVNQTQLIKEPTRVTETSSSLIDIIMTSNVSLVENHGVALSHISDHYLTYASLKLKMFKPPPSYKCVRSYKNYKPDSFLADLQRIPWYDISIMDDANVMLDHFNERFLHVMETHAPVRTMRIKHRSCPFISTEIRELMQNRNNLLKTARSTKLTTDWEMYLKLRKEVKSKLRDAEREYVRKELEHSHNTNSKWKIIKNCIPRKESTQQVYTKDMKEVANEFNQFFTSVGRRVSEDCTSLIELYNLPAPPTSVSLAVAESQNFSFVPVSCGEVRRTVMAFQSNKAPGHDKVRMSTIKDALPCILPIITDMINRSLQTSVFPSAWKISEVIPLLKEGDHEVANNNRPLSLLPATSKICERVALNQLTSYTNKKKCLSKHQSGNKQLHSCETLGVFMTDKVFKAMDSKELTVILLLDLSKAFDSIDHRKLLTKLKALGLSLGALEWFKSYLTGRTQQVKIGSVVSEPGHITHGVPQVRY</sequence>
<name>A0A7D9E319_PARCT</name>
<dbReference type="PROSITE" id="PS50878">
    <property type="entry name" value="RT_POL"/>
    <property type="match status" value="1"/>
</dbReference>
<dbReference type="Pfam" id="PF03372">
    <property type="entry name" value="Exo_endo_phos"/>
    <property type="match status" value="1"/>
</dbReference>
<dbReference type="AlphaFoldDB" id="A0A7D9E319"/>